<dbReference type="UniPathway" id="UPA00378"/>
<dbReference type="InterPro" id="IPR055270">
    <property type="entry name" value="Glyco_tran_10_C"/>
</dbReference>
<dbReference type="AlphaFoldDB" id="A0A6A3A2R7"/>
<protein>
    <recommendedName>
        <fullName evidence="5">Fucosyltransferase</fullName>
        <ecNumber evidence="5">2.4.1.-</ecNumber>
    </recommendedName>
</protein>
<dbReference type="GO" id="GO:0032580">
    <property type="term" value="C:Golgi cisterna membrane"/>
    <property type="evidence" value="ECO:0007669"/>
    <property type="project" value="UniProtKB-SubCell"/>
</dbReference>
<comment type="similarity">
    <text evidence="2 5">Belongs to the glycosyltransferase 10 family.</text>
</comment>
<keyword evidence="4 5" id="KW-0808">Transferase</keyword>
<gene>
    <name evidence="8" type="ORF">F3Y22_tig00110597pilonHSYRG00517</name>
</gene>
<feature type="compositionally biased region" description="Polar residues" evidence="6">
    <location>
        <begin position="7"/>
        <end position="23"/>
    </location>
</feature>
<keyword evidence="5" id="KW-0812">Transmembrane</keyword>
<organism evidence="8 9">
    <name type="scientific">Hibiscus syriacus</name>
    <name type="common">Rose of Sharon</name>
    <dbReference type="NCBI Taxonomy" id="106335"/>
    <lineage>
        <taxon>Eukaryota</taxon>
        <taxon>Viridiplantae</taxon>
        <taxon>Streptophyta</taxon>
        <taxon>Embryophyta</taxon>
        <taxon>Tracheophyta</taxon>
        <taxon>Spermatophyta</taxon>
        <taxon>Magnoliopsida</taxon>
        <taxon>eudicotyledons</taxon>
        <taxon>Gunneridae</taxon>
        <taxon>Pentapetalae</taxon>
        <taxon>rosids</taxon>
        <taxon>malvids</taxon>
        <taxon>Malvales</taxon>
        <taxon>Malvaceae</taxon>
        <taxon>Malvoideae</taxon>
        <taxon>Hibiscus</taxon>
    </lineage>
</organism>
<evidence type="ECO:0000256" key="1">
    <source>
        <dbReference type="ARBA" id="ARBA00004922"/>
    </source>
</evidence>
<dbReference type="Pfam" id="PF00852">
    <property type="entry name" value="Glyco_transf_10"/>
    <property type="match status" value="1"/>
</dbReference>
<dbReference type="InterPro" id="IPR038577">
    <property type="entry name" value="GT10-like_C_sf"/>
</dbReference>
<evidence type="ECO:0000313" key="9">
    <source>
        <dbReference type="Proteomes" id="UP000436088"/>
    </source>
</evidence>
<comment type="subcellular location">
    <subcellularLocation>
        <location evidence="5">Golgi apparatus</location>
        <location evidence="5">Golgi stack membrane</location>
        <topology evidence="5">Single-pass type II membrane protein</topology>
    </subcellularLocation>
</comment>
<dbReference type="Proteomes" id="UP000436088">
    <property type="component" value="Unassembled WGS sequence"/>
</dbReference>
<feature type="region of interest" description="Disordered" evidence="6">
    <location>
        <begin position="1"/>
        <end position="23"/>
    </location>
</feature>
<evidence type="ECO:0000256" key="4">
    <source>
        <dbReference type="ARBA" id="ARBA00022679"/>
    </source>
</evidence>
<proteinExistence type="inferred from homology"/>
<dbReference type="InterPro" id="IPR001503">
    <property type="entry name" value="Glyco_trans_10"/>
</dbReference>
<comment type="pathway">
    <text evidence="1">Protein modification; protein glycosylation.</text>
</comment>
<dbReference type="EC" id="2.4.1.-" evidence="5"/>
<dbReference type="EMBL" id="VEPZ02001044">
    <property type="protein sequence ID" value="KAE8698620.1"/>
    <property type="molecule type" value="Genomic_DNA"/>
</dbReference>
<comment type="caution">
    <text evidence="8">The sequence shown here is derived from an EMBL/GenBank/DDBJ whole genome shotgun (WGS) entry which is preliminary data.</text>
</comment>
<dbReference type="SUPFAM" id="SSF53756">
    <property type="entry name" value="UDP-Glycosyltransferase/glycogen phosphorylase"/>
    <property type="match status" value="1"/>
</dbReference>
<dbReference type="PANTHER" id="PTHR11929:SF220">
    <property type="entry name" value="FUCOSYLTRANSFERASE"/>
    <property type="match status" value="1"/>
</dbReference>
<name>A0A6A3A2R7_HIBSY</name>
<evidence type="ECO:0000259" key="7">
    <source>
        <dbReference type="Pfam" id="PF00852"/>
    </source>
</evidence>
<feature type="domain" description="Fucosyltransferase C-terminal" evidence="7">
    <location>
        <begin position="120"/>
        <end position="189"/>
    </location>
</feature>
<evidence type="ECO:0000256" key="2">
    <source>
        <dbReference type="ARBA" id="ARBA00008919"/>
    </source>
</evidence>
<dbReference type="GO" id="GO:0008417">
    <property type="term" value="F:fucosyltransferase activity"/>
    <property type="evidence" value="ECO:0007669"/>
    <property type="project" value="InterPro"/>
</dbReference>
<sequence length="190" mass="20979">MGIISNLRGSRTQEGLPSSTSVSNRRKWSNLMPLVVALVVIAEISFLGRLDIAKNAAFLDAWPDMFHRSRSSDEVEVAGDQNSVTESCEEWLEREDAVVHSRNFSKDPIWVSGNEQVPSLLNSNEEDYVTEKFFQSLVAGTIPVVVGAPNNEDFAPPSGSVLHIKELADVQSVAKRTKYLAENPDAYNQS</sequence>
<evidence type="ECO:0000256" key="5">
    <source>
        <dbReference type="RuleBase" id="RU003832"/>
    </source>
</evidence>
<keyword evidence="5" id="KW-0333">Golgi apparatus</keyword>
<accession>A0A6A3A2R7</accession>
<evidence type="ECO:0000313" key="8">
    <source>
        <dbReference type="EMBL" id="KAE8698620.1"/>
    </source>
</evidence>
<keyword evidence="9" id="KW-1185">Reference proteome</keyword>
<keyword evidence="5" id="KW-0472">Membrane</keyword>
<evidence type="ECO:0000256" key="3">
    <source>
        <dbReference type="ARBA" id="ARBA00022676"/>
    </source>
</evidence>
<reference evidence="8" key="1">
    <citation type="submission" date="2019-09" db="EMBL/GenBank/DDBJ databases">
        <title>Draft genome information of white flower Hibiscus syriacus.</title>
        <authorList>
            <person name="Kim Y.-M."/>
        </authorList>
    </citation>
    <scope>NUCLEOTIDE SEQUENCE [LARGE SCALE GENOMIC DNA]</scope>
    <source>
        <strain evidence="8">YM2019G1</strain>
    </source>
</reference>
<dbReference type="PANTHER" id="PTHR11929">
    <property type="entry name" value="ALPHA- 1,3 -FUCOSYLTRANSFERASE"/>
    <property type="match status" value="1"/>
</dbReference>
<dbReference type="Gene3D" id="3.40.50.11660">
    <property type="entry name" value="Glycosyl transferase family 10, C-terminal domain"/>
    <property type="match status" value="1"/>
</dbReference>
<evidence type="ECO:0000256" key="6">
    <source>
        <dbReference type="SAM" id="MobiDB-lite"/>
    </source>
</evidence>
<keyword evidence="3 5" id="KW-0328">Glycosyltransferase</keyword>